<dbReference type="SUPFAM" id="SSF53756">
    <property type="entry name" value="UDP-Glycosyltransferase/glycogen phosphorylase"/>
    <property type="match status" value="1"/>
</dbReference>
<dbReference type="Gene3D" id="3.40.50.2000">
    <property type="entry name" value="Glycogen Phosphorylase B"/>
    <property type="match status" value="2"/>
</dbReference>
<dbReference type="PANTHER" id="PTHR45947">
    <property type="entry name" value="SULFOQUINOVOSYL TRANSFERASE SQD2"/>
    <property type="match status" value="1"/>
</dbReference>
<dbReference type="EMBL" id="BOOU01000048">
    <property type="protein sequence ID" value="GII78462.1"/>
    <property type="molecule type" value="Genomic_DNA"/>
</dbReference>
<dbReference type="Pfam" id="PF13439">
    <property type="entry name" value="Glyco_transf_4"/>
    <property type="match status" value="1"/>
</dbReference>
<dbReference type="Pfam" id="PF00534">
    <property type="entry name" value="Glycos_transf_1"/>
    <property type="match status" value="1"/>
</dbReference>
<evidence type="ECO:0000313" key="7">
    <source>
        <dbReference type="Proteomes" id="UP000655287"/>
    </source>
</evidence>
<dbReference type="GO" id="GO:1901137">
    <property type="term" value="P:carbohydrate derivative biosynthetic process"/>
    <property type="evidence" value="ECO:0007669"/>
    <property type="project" value="UniProtKB-ARBA"/>
</dbReference>
<keyword evidence="2 6" id="KW-0808">Transferase</keyword>
<feature type="domain" description="Glycosyltransferase subfamily 4-like N-terminal" evidence="5">
    <location>
        <begin position="26"/>
        <end position="181"/>
    </location>
</feature>
<accession>A0A919V1D1</accession>
<evidence type="ECO:0000313" key="6">
    <source>
        <dbReference type="EMBL" id="GII78462.1"/>
    </source>
</evidence>
<feature type="region of interest" description="Disordered" evidence="3">
    <location>
        <begin position="185"/>
        <end position="210"/>
    </location>
</feature>
<name>A0A919V1D1_9ACTN</name>
<organism evidence="6 7">
    <name type="scientific">Sphaerisporangium rufum</name>
    <dbReference type="NCBI Taxonomy" id="1381558"/>
    <lineage>
        <taxon>Bacteria</taxon>
        <taxon>Bacillati</taxon>
        <taxon>Actinomycetota</taxon>
        <taxon>Actinomycetes</taxon>
        <taxon>Streptosporangiales</taxon>
        <taxon>Streptosporangiaceae</taxon>
        <taxon>Sphaerisporangium</taxon>
    </lineage>
</organism>
<feature type="compositionally biased region" description="Low complexity" evidence="3">
    <location>
        <begin position="187"/>
        <end position="196"/>
    </location>
</feature>
<evidence type="ECO:0000256" key="3">
    <source>
        <dbReference type="SAM" id="MobiDB-lite"/>
    </source>
</evidence>
<dbReference type="InterPro" id="IPR001296">
    <property type="entry name" value="Glyco_trans_1"/>
</dbReference>
<dbReference type="InterPro" id="IPR028098">
    <property type="entry name" value="Glyco_trans_4-like_N"/>
</dbReference>
<comment type="caution">
    <text evidence="6">The sequence shown here is derived from an EMBL/GenBank/DDBJ whole genome shotgun (WGS) entry which is preliminary data.</text>
</comment>
<protein>
    <submittedName>
        <fullName evidence="6">Glycosyl transferase</fullName>
    </submittedName>
</protein>
<evidence type="ECO:0000259" key="4">
    <source>
        <dbReference type="Pfam" id="PF00534"/>
    </source>
</evidence>
<reference evidence="6" key="1">
    <citation type="submission" date="2021-01" db="EMBL/GenBank/DDBJ databases">
        <title>Whole genome shotgun sequence of Sphaerisporangium rufum NBRC 109079.</title>
        <authorList>
            <person name="Komaki H."/>
            <person name="Tamura T."/>
        </authorList>
    </citation>
    <scope>NUCLEOTIDE SEQUENCE</scope>
    <source>
        <strain evidence="6">NBRC 109079</strain>
    </source>
</reference>
<evidence type="ECO:0000256" key="1">
    <source>
        <dbReference type="ARBA" id="ARBA00022676"/>
    </source>
</evidence>
<dbReference type="Proteomes" id="UP000655287">
    <property type="component" value="Unassembled WGS sequence"/>
</dbReference>
<evidence type="ECO:0000259" key="5">
    <source>
        <dbReference type="Pfam" id="PF13439"/>
    </source>
</evidence>
<gene>
    <name evidence="6" type="ORF">Sru01_34440</name>
</gene>
<sequence length="407" mass="43740">MRGHRLCQSGGVRILHVSDCYLPRLGGIEVQVADLVRSQSAAGHQVEVATATPGGRVAGVHRIVARLPFDLPVHPRGGRHLLRLMAARRPDVVHVHTGAVSPFAWMGVRAAVRAGLPVVVTVHSMWDPVTRLLYRVLDAVTGWSRWRVVATAVSHAAAVPVRAVTRERVPVDVVSNGLDVSAWRPVAGAPPAARPEGPGGTEGPGGAAGPGEQVHIVAVGRLAPRKQPVRLLRLLLAARRRVPRHIGMRATLVGDGPARGAMERFLRANRMEGWVSLPGRYSRERIREVLDSADVFVAPAPRESFGIAALEARAAGVPVVARTQSGVADFVRPGEEGLLGRTFDELVAAVARLATDRALRERVARHNRDTEPARCAWPAVLDGFDRAYRLAAARVAPAVRVARDRKG</sequence>
<dbReference type="CDD" id="cd03801">
    <property type="entry name" value="GT4_PimA-like"/>
    <property type="match status" value="1"/>
</dbReference>
<feature type="compositionally biased region" description="Gly residues" evidence="3">
    <location>
        <begin position="197"/>
        <end position="209"/>
    </location>
</feature>
<dbReference type="GO" id="GO:0016758">
    <property type="term" value="F:hexosyltransferase activity"/>
    <property type="evidence" value="ECO:0007669"/>
    <property type="project" value="TreeGrafter"/>
</dbReference>
<proteinExistence type="predicted"/>
<dbReference type="PANTHER" id="PTHR45947:SF3">
    <property type="entry name" value="SULFOQUINOVOSYL TRANSFERASE SQD2"/>
    <property type="match status" value="1"/>
</dbReference>
<dbReference type="AlphaFoldDB" id="A0A919V1D1"/>
<dbReference type="InterPro" id="IPR050194">
    <property type="entry name" value="Glycosyltransferase_grp1"/>
</dbReference>
<evidence type="ECO:0000256" key="2">
    <source>
        <dbReference type="ARBA" id="ARBA00022679"/>
    </source>
</evidence>
<keyword evidence="7" id="KW-1185">Reference proteome</keyword>
<keyword evidence="1" id="KW-0328">Glycosyltransferase</keyword>
<feature type="domain" description="Glycosyl transferase family 1" evidence="4">
    <location>
        <begin position="212"/>
        <end position="368"/>
    </location>
</feature>